<name>A0AAD5MAY9_PARTN</name>
<evidence type="ECO:0000313" key="2">
    <source>
        <dbReference type="Proteomes" id="UP001196413"/>
    </source>
</evidence>
<accession>A0AAD5MAY9</accession>
<comment type="caution">
    <text evidence="1">The sequence shown here is derived from an EMBL/GenBank/DDBJ whole genome shotgun (WGS) entry which is preliminary data.</text>
</comment>
<dbReference type="Proteomes" id="UP001196413">
    <property type="component" value="Unassembled WGS sequence"/>
</dbReference>
<proteinExistence type="predicted"/>
<evidence type="ECO:0000313" key="1">
    <source>
        <dbReference type="EMBL" id="KAJ1354515.1"/>
    </source>
</evidence>
<protein>
    <submittedName>
        <fullName evidence="1">Uncharacterized protein</fullName>
    </submittedName>
</protein>
<keyword evidence="2" id="KW-1185">Reference proteome</keyword>
<organism evidence="1 2">
    <name type="scientific">Parelaphostrongylus tenuis</name>
    <name type="common">Meningeal worm</name>
    <dbReference type="NCBI Taxonomy" id="148309"/>
    <lineage>
        <taxon>Eukaryota</taxon>
        <taxon>Metazoa</taxon>
        <taxon>Ecdysozoa</taxon>
        <taxon>Nematoda</taxon>
        <taxon>Chromadorea</taxon>
        <taxon>Rhabditida</taxon>
        <taxon>Rhabditina</taxon>
        <taxon>Rhabditomorpha</taxon>
        <taxon>Strongyloidea</taxon>
        <taxon>Metastrongylidae</taxon>
        <taxon>Parelaphostrongylus</taxon>
    </lineage>
</organism>
<reference evidence="1" key="1">
    <citation type="submission" date="2021-06" db="EMBL/GenBank/DDBJ databases">
        <title>Parelaphostrongylus tenuis whole genome reference sequence.</title>
        <authorList>
            <person name="Garwood T.J."/>
            <person name="Larsen P.A."/>
            <person name="Fountain-Jones N.M."/>
            <person name="Garbe J.R."/>
            <person name="Macchietto M.G."/>
            <person name="Kania S.A."/>
            <person name="Gerhold R.W."/>
            <person name="Richards J.E."/>
            <person name="Wolf T.M."/>
        </authorList>
    </citation>
    <scope>NUCLEOTIDE SEQUENCE</scope>
    <source>
        <strain evidence="1">MNPRO001-30</strain>
        <tissue evidence="1">Meninges</tissue>
    </source>
</reference>
<dbReference type="AlphaFoldDB" id="A0AAD5MAY9"/>
<dbReference type="EMBL" id="JAHQIW010002110">
    <property type="protein sequence ID" value="KAJ1354515.1"/>
    <property type="molecule type" value="Genomic_DNA"/>
</dbReference>
<sequence length="90" mass="9840">MAASLEASIHTQVLTLKQSEGCGDLQHGATDGTRGIAPHILESYLAEFVWRKMIAAFPRITLIFADCAVSLSCNVARLCRQLETNQALHE</sequence>
<gene>
    <name evidence="1" type="ORF">KIN20_011489</name>
</gene>